<evidence type="ECO:0000256" key="2">
    <source>
        <dbReference type="ARBA" id="ARBA00022840"/>
    </source>
</evidence>
<dbReference type="PANTHER" id="PTHR43272">
    <property type="entry name" value="LONG-CHAIN-FATTY-ACID--COA LIGASE"/>
    <property type="match status" value="1"/>
</dbReference>
<dbReference type="Pfam" id="PF00501">
    <property type="entry name" value="AMP-binding"/>
    <property type="match status" value="1"/>
</dbReference>
<dbReference type="Proteomes" id="UP001061958">
    <property type="component" value="Unassembled WGS sequence"/>
</dbReference>
<dbReference type="GO" id="GO:0016020">
    <property type="term" value="C:membrane"/>
    <property type="evidence" value="ECO:0007669"/>
    <property type="project" value="TreeGrafter"/>
</dbReference>
<name>A0A9C7PSX2_9RHOD</name>
<dbReference type="PANTHER" id="PTHR43272:SF33">
    <property type="entry name" value="AMP-BINDING DOMAIN-CONTAINING PROTEIN-RELATED"/>
    <property type="match status" value="1"/>
</dbReference>
<dbReference type="InterPro" id="IPR042099">
    <property type="entry name" value="ANL_N_sf"/>
</dbReference>
<protein>
    <recommendedName>
        <fullName evidence="3">AMP-dependent synthetase/ligase domain-containing protein</fullName>
    </recommendedName>
</protein>
<dbReference type="GO" id="GO:0005783">
    <property type="term" value="C:endoplasmic reticulum"/>
    <property type="evidence" value="ECO:0007669"/>
    <property type="project" value="TreeGrafter"/>
</dbReference>
<accession>A0A9C7PSX2</accession>
<feature type="domain" description="AMP-dependent synthetase/ligase" evidence="3">
    <location>
        <begin position="79"/>
        <end position="475"/>
    </location>
</feature>
<dbReference type="Gene3D" id="3.40.50.12780">
    <property type="entry name" value="N-terminal domain of ligase-like"/>
    <property type="match status" value="1"/>
</dbReference>
<dbReference type="InterPro" id="IPR000873">
    <property type="entry name" value="AMP-dep_synth/lig_dom"/>
</dbReference>
<gene>
    <name evidence="4" type="ORF">GpartN1_g863.t1</name>
</gene>
<dbReference type="GO" id="GO:0004467">
    <property type="term" value="F:long-chain fatty acid-CoA ligase activity"/>
    <property type="evidence" value="ECO:0007669"/>
    <property type="project" value="TreeGrafter"/>
</dbReference>
<dbReference type="SUPFAM" id="SSF56801">
    <property type="entry name" value="Acetyl-CoA synthetase-like"/>
    <property type="match status" value="1"/>
</dbReference>
<sequence>MKANGGEGHKYSIVKPGAEVKEGEGLPHICSFDEPFCLQPFPNEKLNNFYDMLCRAERLYPEGNSLGHRSQNINGELGDFEFITYKELKKKVLGLGSSFHHLGLKFGDHIGIFSKNSPQWLIVHLAISSQGMVSVPVYESLGPDSVEFIVNHSDMRLLCISSENLGKVLESKEKFPKLEKIVLMDRENLDNNGLPDNVLDIEQLISDGHQSEVVHPGTLDDIFVMMYTSGTTGKPKGVMLPNKAFVCEVAGILRVIEHYNISLNNHDVTMSYLPLAHIFEQALEAVTICCGAQLGYYSGDIKNLTDDFKALKPTFLIGVPRVFSRIEQGVKKQVANASFLKRSMFHFAYQRQLQRVNQGSRSWLMDKLVFSKIKAAAFPRLRFMVSGSAPLSASTHNFLKVCFMVPILQGYGLTETTAGVTICGPDNPAGCVGGLLPVAEIKLKDIPEMNYTSKDSVAPKGEICVKGPVVFIGYYKDEQATKEAFDEDGYFCTGDVGMWNEDGTLSIIDRKKNLFKLAQGEYISPEYLEQQYAACKFIEQIWIYGSSEESELVAVVHPNQQKSEQWAEENQKASDFKELCKDKDFRKTVLEDMKKVAKSKSLKGYEVVKNIYLEPEAFSVENDLMTPTMKLKRPALSKKYQKEVERMYEELHKSRN</sequence>
<comment type="caution">
    <text evidence="4">The sequence shown here is derived from an EMBL/GenBank/DDBJ whole genome shotgun (WGS) entry which is preliminary data.</text>
</comment>
<keyword evidence="5" id="KW-1185">Reference proteome</keyword>
<evidence type="ECO:0000313" key="5">
    <source>
        <dbReference type="Proteomes" id="UP001061958"/>
    </source>
</evidence>
<reference evidence="4" key="2">
    <citation type="submission" date="2022-01" db="EMBL/GenBank/DDBJ databases">
        <authorList>
            <person name="Hirooka S."/>
            <person name="Miyagishima S.Y."/>
        </authorList>
    </citation>
    <scope>NUCLEOTIDE SEQUENCE</scope>
    <source>
        <strain evidence="4">NBRC 102759</strain>
    </source>
</reference>
<evidence type="ECO:0000256" key="1">
    <source>
        <dbReference type="ARBA" id="ARBA00022741"/>
    </source>
</evidence>
<keyword evidence="2" id="KW-0067">ATP-binding</keyword>
<keyword evidence="1" id="KW-0547">Nucleotide-binding</keyword>
<proteinExistence type="predicted"/>
<evidence type="ECO:0000259" key="3">
    <source>
        <dbReference type="Pfam" id="PF00501"/>
    </source>
</evidence>
<dbReference type="AlphaFoldDB" id="A0A9C7PSX2"/>
<reference evidence="4" key="1">
    <citation type="journal article" date="2022" name="Proc. Natl. Acad. Sci. U.S.A.">
        <title>Life cycle and functional genomics of the unicellular red alga Galdieria for elucidating algal and plant evolution and industrial use.</title>
        <authorList>
            <person name="Hirooka S."/>
            <person name="Itabashi T."/>
            <person name="Ichinose T.M."/>
            <person name="Onuma R."/>
            <person name="Fujiwara T."/>
            <person name="Yamashita S."/>
            <person name="Jong L.W."/>
            <person name="Tomita R."/>
            <person name="Iwane A.H."/>
            <person name="Miyagishima S.Y."/>
        </authorList>
    </citation>
    <scope>NUCLEOTIDE SEQUENCE</scope>
    <source>
        <strain evidence="4">NBRC 102759</strain>
    </source>
</reference>
<dbReference type="EMBL" id="BQMJ01000006">
    <property type="protein sequence ID" value="GJQ09072.1"/>
    <property type="molecule type" value="Genomic_DNA"/>
</dbReference>
<dbReference type="InterPro" id="IPR020845">
    <property type="entry name" value="AMP-binding_CS"/>
</dbReference>
<evidence type="ECO:0000313" key="4">
    <source>
        <dbReference type="EMBL" id="GJQ09072.1"/>
    </source>
</evidence>
<dbReference type="GO" id="GO:0005524">
    <property type="term" value="F:ATP binding"/>
    <property type="evidence" value="ECO:0007669"/>
    <property type="project" value="UniProtKB-KW"/>
</dbReference>
<organism evidence="4 5">
    <name type="scientific">Galdieria partita</name>
    <dbReference type="NCBI Taxonomy" id="83374"/>
    <lineage>
        <taxon>Eukaryota</taxon>
        <taxon>Rhodophyta</taxon>
        <taxon>Bangiophyceae</taxon>
        <taxon>Galdieriales</taxon>
        <taxon>Galdieriaceae</taxon>
        <taxon>Galdieria</taxon>
    </lineage>
</organism>
<dbReference type="OrthoDB" id="1700726at2759"/>
<dbReference type="PROSITE" id="PS00455">
    <property type="entry name" value="AMP_BINDING"/>
    <property type="match status" value="1"/>
</dbReference>